<accession>A0A550C090</accession>
<reference evidence="2 3" key="1">
    <citation type="journal article" date="2019" name="New Phytol.">
        <title>Comparative genomics reveals unique wood-decay strategies and fruiting body development in the Schizophyllaceae.</title>
        <authorList>
            <person name="Almasi E."/>
            <person name="Sahu N."/>
            <person name="Krizsan K."/>
            <person name="Balint B."/>
            <person name="Kovacs G.M."/>
            <person name="Kiss B."/>
            <person name="Cseklye J."/>
            <person name="Drula E."/>
            <person name="Henrissat B."/>
            <person name="Nagy I."/>
            <person name="Chovatia M."/>
            <person name="Adam C."/>
            <person name="LaButti K."/>
            <person name="Lipzen A."/>
            <person name="Riley R."/>
            <person name="Grigoriev I.V."/>
            <person name="Nagy L.G."/>
        </authorList>
    </citation>
    <scope>NUCLEOTIDE SEQUENCE [LARGE SCALE GENOMIC DNA]</scope>
    <source>
        <strain evidence="2 3">NL-1724</strain>
    </source>
</reference>
<name>A0A550C090_9AGAR</name>
<evidence type="ECO:0000313" key="3">
    <source>
        <dbReference type="Proteomes" id="UP000320762"/>
    </source>
</evidence>
<feature type="region of interest" description="Disordered" evidence="1">
    <location>
        <begin position="94"/>
        <end position="118"/>
    </location>
</feature>
<evidence type="ECO:0000313" key="2">
    <source>
        <dbReference type="EMBL" id="TRM58222.1"/>
    </source>
</evidence>
<feature type="non-terminal residue" evidence="2">
    <location>
        <position position="118"/>
    </location>
</feature>
<evidence type="ECO:0000256" key="1">
    <source>
        <dbReference type="SAM" id="MobiDB-lite"/>
    </source>
</evidence>
<feature type="compositionally biased region" description="Basic and acidic residues" evidence="1">
    <location>
        <begin position="1"/>
        <end position="12"/>
    </location>
</feature>
<protein>
    <submittedName>
        <fullName evidence="2">Uncharacterized protein</fullName>
    </submittedName>
</protein>
<dbReference type="AlphaFoldDB" id="A0A550C090"/>
<comment type="caution">
    <text evidence="2">The sequence shown here is derived from an EMBL/GenBank/DDBJ whole genome shotgun (WGS) entry which is preliminary data.</text>
</comment>
<feature type="compositionally biased region" description="Low complexity" evidence="1">
    <location>
        <begin position="99"/>
        <end position="110"/>
    </location>
</feature>
<dbReference type="Proteomes" id="UP000320762">
    <property type="component" value="Unassembled WGS sequence"/>
</dbReference>
<proteinExistence type="predicted"/>
<sequence length="118" mass="12849">MAEPPRRSDRKVSSPKKKKETASVAVEDRFVPDGVAEDPESVQPRVQTRRRDIRRAEGAVSTVADVDPEMPALEDVSDQLFVNVSTMATDEVDESFTNEGAQSGSSSEGQVILASRET</sequence>
<dbReference type="EMBL" id="VDMD01000038">
    <property type="protein sequence ID" value="TRM58222.1"/>
    <property type="molecule type" value="Genomic_DNA"/>
</dbReference>
<keyword evidence="3" id="KW-1185">Reference proteome</keyword>
<gene>
    <name evidence="2" type="ORF">BD626DRAFT_540171</name>
</gene>
<feature type="region of interest" description="Disordered" evidence="1">
    <location>
        <begin position="1"/>
        <end position="50"/>
    </location>
</feature>
<organism evidence="2 3">
    <name type="scientific">Schizophyllum amplum</name>
    <dbReference type="NCBI Taxonomy" id="97359"/>
    <lineage>
        <taxon>Eukaryota</taxon>
        <taxon>Fungi</taxon>
        <taxon>Dikarya</taxon>
        <taxon>Basidiomycota</taxon>
        <taxon>Agaricomycotina</taxon>
        <taxon>Agaricomycetes</taxon>
        <taxon>Agaricomycetidae</taxon>
        <taxon>Agaricales</taxon>
        <taxon>Schizophyllaceae</taxon>
        <taxon>Schizophyllum</taxon>
    </lineage>
</organism>